<keyword evidence="3" id="KW-0597">Phosphoprotein</keyword>
<evidence type="ECO:0000256" key="4">
    <source>
        <dbReference type="SAM" id="Phobius"/>
    </source>
</evidence>
<dbReference type="RefSeq" id="WP_197673527.1">
    <property type="nucleotide sequence ID" value="NZ_LT629785.1"/>
</dbReference>
<dbReference type="GO" id="GO:0000155">
    <property type="term" value="F:phosphorelay sensor kinase activity"/>
    <property type="evidence" value="ECO:0007669"/>
    <property type="project" value="InterPro"/>
</dbReference>
<gene>
    <name evidence="6" type="ORF">SAMN05216296_0356</name>
</gene>
<dbReference type="InterPro" id="IPR003661">
    <property type="entry name" value="HisK_dim/P_dom"/>
</dbReference>
<dbReference type="SUPFAM" id="SSF47384">
    <property type="entry name" value="Homodimeric domain of signal transducing histidine kinase"/>
    <property type="match status" value="1"/>
</dbReference>
<dbReference type="CDD" id="cd00082">
    <property type="entry name" value="HisKA"/>
    <property type="match status" value="1"/>
</dbReference>
<evidence type="ECO:0000256" key="1">
    <source>
        <dbReference type="ARBA" id="ARBA00000085"/>
    </source>
</evidence>
<evidence type="ECO:0000259" key="5">
    <source>
        <dbReference type="PROSITE" id="PS50109"/>
    </source>
</evidence>
<dbReference type="Pfam" id="PF02518">
    <property type="entry name" value="HATPase_c"/>
    <property type="match status" value="1"/>
</dbReference>
<dbReference type="CDD" id="cd00075">
    <property type="entry name" value="HATPase"/>
    <property type="match status" value="1"/>
</dbReference>
<dbReference type="InterPro" id="IPR003594">
    <property type="entry name" value="HATPase_dom"/>
</dbReference>
<evidence type="ECO:0000256" key="2">
    <source>
        <dbReference type="ARBA" id="ARBA00012438"/>
    </source>
</evidence>
<dbReference type="PANTHER" id="PTHR43065:SF52">
    <property type="entry name" value="SENSOR PROTEIN KINASE PILS"/>
    <property type="match status" value="1"/>
</dbReference>
<dbReference type="PROSITE" id="PS50109">
    <property type="entry name" value="HIS_KIN"/>
    <property type="match status" value="1"/>
</dbReference>
<comment type="catalytic activity">
    <reaction evidence="1">
        <text>ATP + protein L-histidine = ADP + protein N-phospho-L-histidine.</text>
        <dbReference type="EC" id="2.7.13.3"/>
    </reaction>
</comment>
<accession>A0A1H2E3Q2</accession>
<dbReference type="STRING" id="364197.SAMN05216296_0356"/>
<feature type="transmembrane region" description="Helical" evidence="4">
    <location>
        <begin position="125"/>
        <end position="144"/>
    </location>
</feature>
<dbReference type="InterPro" id="IPR036097">
    <property type="entry name" value="HisK_dim/P_sf"/>
</dbReference>
<dbReference type="AlphaFoldDB" id="A0A1H2E3Q2"/>
<dbReference type="EC" id="2.7.13.3" evidence="2"/>
<dbReference type="InterPro" id="IPR004358">
    <property type="entry name" value="Sig_transdc_His_kin-like_C"/>
</dbReference>
<dbReference type="FunFam" id="1.10.287.130:FF:000057">
    <property type="entry name" value="Type IV pilus sensor protein PilS"/>
    <property type="match status" value="1"/>
</dbReference>
<dbReference type="SMART" id="SM00387">
    <property type="entry name" value="HATPase_c"/>
    <property type="match status" value="1"/>
</dbReference>
<keyword evidence="4" id="KW-0472">Membrane</keyword>
<feature type="transmembrane region" description="Helical" evidence="4">
    <location>
        <begin position="101"/>
        <end position="118"/>
    </location>
</feature>
<feature type="transmembrane region" description="Helical" evidence="4">
    <location>
        <begin position="51"/>
        <end position="69"/>
    </location>
</feature>
<evidence type="ECO:0000313" key="7">
    <source>
        <dbReference type="Proteomes" id="UP000243232"/>
    </source>
</evidence>
<name>A0A1H2E3Q2_9PSED</name>
<feature type="transmembrane region" description="Helical" evidence="4">
    <location>
        <begin position="150"/>
        <end position="170"/>
    </location>
</feature>
<reference evidence="7" key="1">
    <citation type="submission" date="2016-10" db="EMBL/GenBank/DDBJ databases">
        <authorList>
            <person name="Varghese N."/>
            <person name="Submissions S."/>
        </authorList>
    </citation>
    <scope>NUCLEOTIDE SEQUENCE [LARGE SCALE GENOMIC DNA]</scope>
    <source>
        <strain evidence="7">DSM 17875</strain>
    </source>
</reference>
<sequence>MISEALTLNSGQGERLLRLSHLYRLIIGLVLVGLVSSGLDQELLNLQNLTVFRVGSWAYMIGSLLFAAIVRRPQRLLPVFSMALADVVLLSWLFYAAGGMPSGIGNLLIVSVAIANILMRGRVGLFIAAAASMGLIFCTFYLSINLPSASSQYLQAGLLGVLSFAVAFFVQNLSNRLEKTESLAAQRAAEVANLEALNTRILKRMRTGILLLDPEHRLLMSNPSAVFLLGSKGTPGEKLSSWQPELHQRLRHWLQNPTLLPQALHPTPGGPALQPSFVDLPHGNKRHTLVFLDDISQIAQQAQQLKLVSLGRLTASIAHEIRNPLGAISHAAQLLLESEDMPAPDRRLTQIVQDQSRRMNLIIENILQLSRRRPAEPKLLDLSEWLENYVRDFHASAPPTQTIHLLADEKGLHSRIDPEQLYQVLTNLVQNGLRYSQQDKPMAQLWVKLFIESTSELPVLEVHDDGPGISPNRLNNIFEPFFTTESKGTGLGLYISRELCESNQARLDYKPSEYGGSCFRITFAHPRKLS</sequence>
<dbReference type="PRINTS" id="PR00344">
    <property type="entry name" value="BCTRLSENSOR"/>
</dbReference>
<dbReference type="Proteomes" id="UP000243232">
    <property type="component" value="Chromosome I"/>
</dbReference>
<keyword evidence="7" id="KW-1185">Reference proteome</keyword>
<keyword evidence="4" id="KW-0812">Transmembrane</keyword>
<proteinExistence type="predicted"/>
<feature type="domain" description="Histidine kinase" evidence="5">
    <location>
        <begin position="316"/>
        <end position="527"/>
    </location>
</feature>
<dbReference type="PANTHER" id="PTHR43065">
    <property type="entry name" value="SENSOR HISTIDINE KINASE"/>
    <property type="match status" value="1"/>
</dbReference>
<feature type="transmembrane region" description="Helical" evidence="4">
    <location>
        <begin position="21"/>
        <end position="39"/>
    </location>
</feature>
<dbReference type="Pfam" id="PF25323">
    <property type="entry name" value="6TM_PilS"/>
    <property type="match status" value="1"/>
</dbReference>
<evidence type="ECO:0000256" key="3">
    <source>
        <dbReference type="ARBA" id="ARBA00022553"/>
    </source>
</evidence>
<dbReference type="Gene3D" id="3.30.565.10">
    <property type="entry name" value="Histidine kinase-like ATPase, C-terminal domain"/>
    <property type="match status" value="1"/>
</dbReference>
<dbReference type="SUPFAM" id="SSF55874">
    <property type="entry name" value="ATPase domain of HSP90 chaperone/DNA topoisomerase II/histidine kinase"/>
    <property type="match status" value="1"/>
</dbReference>
<protein>
    <recommendedName>
        <fullName evidence="2">histidine kinase</fullName>
        <ecNumber evidence="2">2.7.13.3</ecNumber>
    </recommendedName>
</protein>
<dbReference type="EMBL" id="LT629785">
    <property type="protein sequence ID" value="SDT89703.1"/>
    <property type="molecule type" value="Genomic_DNA"/>
</dbReference>
<dbReference type="Pfam" id="PF00512">
    <property type="entry name" value="HisKA"/>
    <property type="match status" value="1"/>
</dbReference>
<dbReference type="InterPro" id="IPR036890">
    <property type="entry name" value="HATPase_C_sf"/>
</dbReference>
<keyword evidence="4" id="KW-1133">Transmembrane helix</keyword>
<dbReference type="InterPro" id="IPR005467">
    <property type="entry name" value="His_kinase_dom"/>
</dbReference>
<dbReference type="Gene3D" id="1.10.287.130">
    <property type="match status" value="1"/>
</dbReference>
<dbReference type="SMART" id="SM00388">
    <property type="entry name" value="HisKA"/>
    <property type="match status" value="1"/>
</dbReference>
<evidence type="ECO:0000313" key="6">
    <source>
        <dbReference type="EMBL" id="SDT89703.1"/>
    </source>
</evidence>
<organism evidence="6 7">
    <name type="scientific">Pseudomonas pohangensis</name>
    <dbReference type="NCBI Taxonomy" id="364197"/>
    <lineage>
        <taxon>Bacteria</taxon>
        <taxon>Pseudomonadati</taxon>
        <taxon>Pseudomonadota</taxon>
        <taxon>Gammaproteobacteria</taxon>
        <taxon>Pseudomonadales</taxon>
        <taxon>Pseudomonadaceae</taxon>
        <taxon>Pseudomonas</taxon>
    </lineage>
</organism>